<dbReference type="InterPro" id="IPR008927">
    <property type="entry name" value="6-PGluconate_DH-like_C_sf"/>
</dbReference>
<feature type="domain" description="DUF2520" evidence="1">
    <location>
        <begin position="122"/>
        <end position="244"/>
    </location>
</feature>
<evidence type="ECO:0000313" key="3">
    <source>
        <dbReference type="Proteomes" id="UP000289238"/>
    </source>
</evidence>
<dbReference type="InterPro" id="IPR036291">
    <property type="entry name" value="NAD(P)-bd_dom_sf"/>
</dbReference>
<dbReference type="RefSeq" id="WP_128757000.1">
    <property type="nucleotide sequence ID" value="NZ_QOVM01000002.1"/>
</dbReference>
<dbReference type="OrthoDB" id="9810755at2"/>
<dbReference type="EMBL" id="QOVM01000002">
    <property type="protein sequence ID" value="RXG23478.1"/>
    <property type="molecule type" value="Genomic_DNA"/>
</dbReference>
<dbReference type="SUPFAM" id="SSF48179">
    <property type="entry name" value="6-phosphogluconate dehydrogenase C-terminal domain-like"/>
    <property type="match status" value="1"/>
</dbReference>
<dbReference type="Proteomes" id="UP000289238">
    <property type="component" value="Unassembled WGS sequence"/>
</dbReference>
<name>A0A4Q0PAJ9_9FLAO</name>
<dbReference type="Pfam" id="PF10728">
    <property type="entry name" value="DUF2520"/>
    <property type="match status" value="1"/>
</dbReference>
<dbReference type="InterPro" id="IPR037108">
    <property type="entry name" value="TM1727-like_C_sf"/>
</dbReference>
<dbReference type="Gene3D" id="3.40.50.720">
    <property type="entry name" value="NAD(P)-binding Rossmann-like Domain"/>
    <property type="match status" value="1"/>
</dbReference>
<dbReference type="AlphaFoldDB" id="A0A4Q0PAJ9"/>
<dbReference type="PANTHER" id="PTHR40459:SF1">
    <property type="entry name" value="CONSERVED HYPOTHETICAL ALANINE AND LEUCINE RICH PROTEIN"/>
    <property type="match status" value="1"/>
</dbReference>
<dbReference type="InterPro" id="IPR018931">
    <property type="entry name" value="DUF2520"/>
</dbReference>
<sequence>MISLSIIGTGNVAFHLANAFSSVQGVQLNYIVGRSTHALTDFKPLAKTTTDLSNIYSSKIILIAVSDSSIAEVSKKIKSTNSLILHTSGSTSLDILNLHNRRGVFYPLQTFSKNKHLIYKEIPFCIEALLQEDVLVLTELAEKINAKTFSINSTERASLHLAAVFSNNFCNHILTEAKMLCEDNNVSFDLLKPLMTETISKAFLLGPENSQTGPAKRGDLSTLEKQRNSLSSRQLELYNTLTHSILKFYER</sequence>
<accession>A0A4Q0PAJ9</accession>
<reference evidence="2 3" key="1">
    <citation type="submission" date="2018-07" db="EMBL/GenBank/DDBJ databases">
        <title>Leeuwenhoekiella genomics.</title>
        <authorList>
            <person name="Tahon G."/>
            <person name="Willems A."/>
        </authorList>
    </citation>
    <scope>NUCLEOTIDE SEQUENCE [LARGE SCALE GENOMIC DNA]</scope>
    <source>
        <strain evidence="2 3">LMG 22550</strain>
    </source>
</reference>
<protein>
    <submittedName>
        <fullName evidence="2">Putative short-subunit dehydrogenase-like oxidoreductase (DUF2520 family)</fullName>
    </submittedName>
</protein>
<organism evidence="2 3">
    <name type="scientific">Leeuwenhoekiella aequorea</name>
    <dbReference type="NCBI Taxonomy" id="283736"/>
    <lineage>
        <taxon>Bacteria</taxon>
        <taxon>Pseudomonadati</taxon>
        <taxon>Bacteroidota</taxon>
        <taxon>Flavobacteriia</taxon>
        <taxon>Flavobacteriales</taxon>
        <taxon>Flavobacteriaceae</taxon>
        <taxon>Leeuwenhoekiella</taxon>
    </lineage>
</organism>
<evidence type="ECO:0000313" key="2">
    <source>
        <dbReference type="EMBL" id="RXG23478.1"/>
    </source>
</evidence>
<dbReference type="Gene3D" id="1.10.1040.20">
    <property type="entry name" value="ProC-like, C-terminal domain"/>
    <property type="match status" value="1"/>
</dbReference>
<comment type="caution">
    <text evidence="2">The sequence shown here is derived from an EMBL/GenBank/DDBJ whole genome shotgun (WGS) entry which is preliminary data.</text>
</comment>
<dbReference type="PANTHER" id="PTHR40459">
    <property type="entry name" value="CONSERVED HYPOTHETICAL ALANINE AND LEUCINE RICH PROTEIN"/>
    <property type="match status" value="1"/>
</dbReference>
<proteinExistence type="predicted"/>
<gene>
    <name evidence="2" type="ORF">DSM00_1092</name>
</gene>
<dbReference type="SUPFAM" id="SSF51735">
    <property type="entry name" value="NAD(P)-binding Rossmann-fold domains"/>
    <property type="match status" value="1"/>
</dbReference>
<keyword evidence="3" id="KW-1185">Reference proteome</keyword>
<evidence type="ECO:0000259" key="1">
    <source>
        <dbReference type="Pfam" id="PF10728"/>
    </source>
</evidence>